<feature type="signal peptide" evidence="2">
    <location>
        <begin position="1"/>
        <end position="24"/>
    </location>
</feature>
<evidence type="ECO:0000313" key="3">
    <source>
        <dbReference type="EMBL" id="KAG0567874.1"/>
    </source>
</evidence>
<accession>A0A8T0HC42</accession>
<feature type="chain" id="PRO_5035928643" evidence="2">
    <location>
        <begin position="25"/>
        <end position="114"/>
    </location>
</feature>
<proteinExistence type="predicted"/>
<sequence>MNRWQPTQMYIIVFMYVGCLEGLAENSMLTSSTSTCYARKMEAWPFKFNQHWQFSLYHLGRKLIYSFAGCFTTLIHVHWWFYFLEWMDWTWMLFTMCALCRMVRLSVCTYWFSI</sequence>
<dbReference type="AlphaFoldDB" id="A0A8T0HC42"/>
<organism evidence="3 4">
    <name type="scientific">Ceratodon purpureus</name>
    <name type="common">Fire moss</name>
    <name type="synonym">Dicranum purpureum</name>
    <dbReference type="NCBI Taxonomy" id="3225"/>
    <lineage>
        <taxon>Eukaryota</taxon>
        <taxon>Viridiplantae</taxon>
        <taxon>Streptophyta</taxon>
        <taxon>Embryophyta</taxon>
        <taxon>Bryophyta</taxon>
        <taxon>Bryophytina</taxon>
        <taxon>Bryopsida</taxon>
        <taxon>Dicranidae</taxon>
        <taxon>Pseudoditrichales</taxon>
        <taxon>Ditrichaceae</taxon>
        <taxon>Ceratodon</taxon>
    </lineage>
</organism>
<keyword evidence="4" id="KW-1185">Reference proteome</keyword>
<evidence type="ECO:0000256" key="1">
    <source>
        <dbReference type="SAM" id="Phobius"/>
    </source>
</evidence>
<evidence type="ECO:0000256" key="2">
    <source>
        <dbReference type="SAM" id="SignalP"/>
    </source>
</evidence>
<dbReference type="EMBL" id="CM026428">
    <property type="protein sequence ID" value="KAG0567874.1"/>
    <property type="molecule type" value="Genomic_DNA"/>
</dbReference>
<protein>
    <submittedName>
        <fullName evidence="3">Uncharacterized protein</fullName>
    </submittedName>
</protein>
<keyword evidence="1" id="KW-0812">Transmembrane</keyword>
<keyword evidence="2" id="KW-0732">Signal</keyword>
<name>A0A8T0HC42_CERPU</name>
<keyword evidence="1" id="KW-1133">Transmembrane helix</keyword>
<dbReference type="Proteomes" id="UP000822688">
    <property type="component" value="Chromosome 7"/>
</dbReference>
<evidence type="ECO:0000313" key="4">
    <source>
        <dbReference type="Proteomes" id="UP000822688"/>
    </source>
</evidence>
<reference evidence="3" key="1">
    <citation type="submission" date="2020-06" db="EMBL/GenBank/DDBJ databases">
        <title>WGS assembly of Ceratodon purpureus strain R40.</title>
        <authorList>
            <person name="Carey S.B."/>
            <person name="Jenkins J."/>
            <person name="Shu S."/>
            <person name="Lovell J.T."/>
            <person name="Sreedasyam A."/>
            <person name="Maumus F."/>
            <person name="Tiley G.P."/>
            <person name="Fernandez-Pozo N."/>
            <person name="Barry K."/>
            <person name="Chen C."/>
            <person name="Wang M."/>
            <person name="Lipzen A."/>
            <person name="Daum C."/>
            <person name="Saski C.A."/>
            <person name="Payton A.C."/>
            <person name="Mcbreen J.C."/>
            <person name="Conrad R.E."/>
            <person name="Kollar L.M."/>
            <person name="Olsson S."/>
            <person name="Huttunen S."/>
            <person name="Landis J.B."/>
            <person name="Wickett N.J."/>
            <person name="Johnson M.G."/>
            <person name="Rensing S.A."/>
            <person name="Grimwood J."/>
            <person name="Schmutz J."/>
            <person name="Mcdaniel S.F."/>
        </authorList>
    </citation>
    <scope>NUCLEOTIDE SEQUENCE</scope>
    <source>
        <strain evidence="3">R40</strain>
    </source>
</reference>
<feature type="transmembrane region" description="Helical" evidence="1">
    <location>
        <begin position="63"/>
        <end position="83"/>
    </location>
</feature>
<keyword evidence="1" id="KW-0472">Membrane</keyword>
<gene>
    <name evidence="3" type="ORF">KC19_7G168600</name>
</gene>
<feature type="transmembrane region" description="Helical" evidence="1">
    <location>
        <begin position="89"/>
        <end position="112"/>
    </location>
</feature>
<comment type="caution">
    <text evidence="3">The sequence shown here is derived from an EMBL/GenBank/DDBJ whole genome shotgun (WGS) entry which is preliminary data.</text>
</comment>